<dbReference type="CDD" id="cd09279">
    <property type="entry name" value="RNase_HI_like"/>
    <property type="match status" value="1"/>
</dbReference>
<dbReference type="GO" id="GO:0005737">
    <property type="term" value="C:cytoplasm"/>
    <property type="evidence" value="ECO:0007669"/>
    <property type="project" value="TreeGrafter"/>
</dbReference>
<dbReference type="Gene3D" id="3.30.420.10">
    <property type="entry name" value="Ribonuclease H-like superfamily/Ribonuclease H"/>
    <property type="match status" value="1"/>
</dbReference>
<feature type="active site" description="Proton donor/acceptor" evidence="2">
    <location>
        <position position="295"/>
    </location>
</feature>
<dbReference type="OrthoDB" id="5296884at2"/>
<dbReference type="GO" id="GO:0003676">
    <property type="term" value="F:nucleic acid binding"/>
    <property type="evidence" value="ECO:0007669"/>
    <property type="project" value="InterPro"/>
</dbReference>
<keyword evidence="7" id="KW-1185">Reference proteome</keyword>
<dbReference type="SUPFAM" id="SSF53098">
    <property type="entry name" value="Ribonuclease H-like"/>
    <property type="match status" value="1"/>
</dbReference>
<dbReference type="SMART" id="SM00855">
    <property type="entry name" value="PGAM"/>
    <property type="match status" value="1"/>
</dbReference>
<evidence type="ECO:0000256" key="1">
    <source>
        <dbReference type="PIRSR" id="PIRSR036922-1"/>
    </source>
</evidence>
<dbReference type="AlphaFoldDB" id="A0A3M8K8J5"/>
<dbReference type="InterPro" id="IPR002156">
    <property type="entry name" value="RNaseH_domain"/>
</dbReference>
<evidence type="ECO:0000256" key="2">
    <source>
        <dbReference type="PIRSR" id="PIRSR613078-1"/>
    </source>
</evidence>
<feature type="region of interest" description="Disordered" evidence="4">
    <location>
        <begin position="151"/>
        <end position="213"/>
    </location>
</feature>
<dbReference type="Pfam" id="PF00300">
    <property type="entry name" value="His_Phos_1"/>
    <property type="match status" value="1"/>
</dbReference>
<name>A0A3M8K8J5_9CORY</name>
<feature type="binding site" evidence="3">
    <location>
        <position position="271"/>
    </location>
    <ligand>
        <name>substrate</name>
    </ligand>
</feature>
<dbReference type="GO" id="GO:0004523">
    <property type="term" value="F:RNA-DNA hybrid ribonuclease activity"/>
    <property type="evidence" value="ECO:0007669"/>
    <property type="project" value="InterPro"/>
</dbReference>
<evidence type="ECO:0000256" key="3">
    <source>
        <dbReference type="PIRSR" id="PIRSR613078-2"/>
    </source>
</evidence>
<feature type="compositionally biased region" description="Low complexity" evidence="4">
    <location>
        <begin position="165"/>
        <end position="194"/>
    </location>
</feature>
<dbReference type="InterPro" id="IPR050275">
    <property type="entry name" value="PGM_Phosphatase"/>
</dbReference>
<protein>
    <submittedName>
        <fullName evidence="6">Bifunctional RNase H/acid phosphatase</fullName>
    </submittedName>
</protein>
<feature type="domain" description="RNase H type-1" evidence="5">
    <location>
        <begin position="14"/>
        <end position="154"/>
    </location>
</feature>
<organism evidence="6 7">
    <name type="scientific">Corynebacterium alimapuense</name>
    <dbReference type="NCBI Taxonomy" id="1576874"/>
    <lineage>
        <taxon>Bacteria</taxon>
        <taxon>Bacillati</taxon>
        <taxon>Actinomycetota</taxon>
        <taxon>Actinomycetes</taxon>
        <taxon>Mycobacteriales</taxon>
        <taxon>Corynebacteriaceae</taxon>
        <taxon>Corynebacterium</taxon>
    </lineage>
</organism>
<gene>
    <name evidence="6" type="ORF">C5L39_04170</name>
</gene>
<comment type="caution">
    <text evidence="6">The sequence shown here is derived from an EMBL/GenBank/DDBJ whole genome shotgun (WGS) entry which is preliminary data.</text>
</comment>
<evidence type="ECO:0000256" key="4">
    <source>
        <dbReference type="SAM" id="MobiDB-lite"/>
    </source>
</evidence>
<accession>A0A3M8K8J5</accession>
<dbReference type="EMBL" id="PTJO01000003">
    <property type="protein sequence ID" value="RNE49553.1"/>
    <property type="molecule type" value="Genomic_DNA"/>
</dbReference>
<dbReference type="GO" id="GO:0016791">
    <property type="term" value="F:phosphatase activity"/>
    <property type="evidence" value="ECO:0007669"/>
    <property type="project" value="TreeGrafter"/>
</dbReference>
<dbReference type="Proteomes" id="UP000266975">
    <property type="component" value="Unassembled WGS sequence"/>
</dbReference>
<dbReference type="PROSITE" id="PS50879">
    <property type="entry name" value="RNASE_H_1"/>
    <property type="match status" value="1"/>
</dbReference>
<dbReference type="Pfam" id="PF13456">
    <property type="entry name" value="RVT_3"/>
    <property type="match status" value="1"/>
</dbReference>
<feature type="active site" description="Tele-phosphohistidine intermediate" evidence="1">
    <location>
        <position position="221"/>
    </location>
</feature>
<sequence length="419" mass="44838">MWHLPGSDVDLVADHKKLLIYTDGGSRGNPGIAGSGTVVYSTEGETLAEIAYVVGKKATNNVAEYHGMLRGLEAARDLGARELEIRMDSKLVVEQMSGRWKIKHPDMQALALKARDLIKSFDQVTFTWVPRAKNKVADHLSNVAMDAAADGHAPGIVDDGQSAGPSAESLSTPPLSPESSSETSAATPATSAAPVDQASVGSPGHWTGASSPPTRLVLLRHGQTAMSAAKQYSGRSNPALSEIGMAQARAAATALAEGERIDAIVTSPLTRARQTAEEAGRTLGLEVEVLEGLTELDFGMWEGKTFEQAHELDSQLHEEWIGNPTITPPGGEAPQALHKRVRTVRRELVERYPGKTVLVVAHVMPIKSLVRQAIDSGPHVLSRMFLELASISVVEFFPGQARVSSCLRSFNDTAHLKDI</sequence>
<evidence type="ECO:0000259" key="5">
    <source>
        <dbReference type="PROSITE" id="PS50879"/>
    </source>
</evidence>
<dbReference type="Gene3D" id="3.40.50.1240">
    <property type="entry name" value="Phosphoglycerate mutase-like"/>
    <property type="match status" value="1"/>
</dbReference>
<dbReference type="SUPFAM" id="SSF53254">
    <property type="entry name" value="Phosphoglycerate mutase-like"/>
    <property type="match status" value="1"/>
</dbReference>
<feature type="active site" description="Proton donor/acceptor; for phosphatase activity" evidence="1">
    <location>
        <position position="295"/>
    </location>
</feature>
<reference evidence="6 7" key="1">
    <citation type="submission" date="2018-02" db="EMBL/GenBank/DDBJ databases">
        <title>Corynebacterium alimpuense sp. nov., a marine obligate actinomycete isolated from sediments of Valparaiso bay, Chile.</title>
        <authorList>
            <person name="Claverias F."/>
            <person name="Gonzales-Siles L."/>
            <person name="Salva-Serra F."/>
            <person name="Inganaes E."/>
            <person name="Molin K."/>
            <person name="Cumsille A."/>
            <person name="Undabarrena A."/>
            <person name="Couve E."/>
            <person name="Moore E.R.B."/>
            <person name="Gomila M."/>
            <person name="Camara B."/>
        </authorList>
    </citation>
    <scope>NUCLEOTIDE SEQUENCE [LARGE SCALE GENOMIC DNA]</scope>
    <source>
        <strain evidence="6 7">CCUG 69366</strain>
    </source>
</reference>
<dbReference type="InterPro" id="IPR013078">
    <property type="entry name" value="His_Pase_superF_clade-1"/>
</dbReference>
<dbReference type="InterPro" id="IPR014636">
    <property type="entry name" value="RNaseH/PGlycerate_mutase"/>
</dbReference>
<evidence type="ECO:0000313" key="6">
    <source>
        <dbReference type="EMBL" id="RNE49553.1"/>
    </source>
</evidence>
<evidence type="ECO:0000313" key="7">
    <source>
        <dbReference type="Proteomes" id="UP000266975"/>
    </source>
</evidence>
<dbReference type="NCBIfam" id="NF005567">
    <property type="entry name" value="PRK07238.1"/>
    <property type="match status" value="1"/>
</dbReference>
<proteinExistence type="predicted"/>
<dbReference type="PANTHER" id="PTHR48100:SF1">
    <property type="entry name" value="HISTIDINE PHOSPHATASE FAMILY PROTEIN-RELATED"/>
    <property type="match status" value="1"/>
</dbReference>
<dbReference type="InterPro" id="IPR036397">
    <property type="entry name" value="RNaseH_sf"/>
</dbReference>
<dbReference type="CDD" id="cd07067">
    <property type="entry name" value="HP_PGM_like"/>
    <property type="match status" value="1"/>
</dbReference>
<dbReference type="PANTHER" id="PTHR48100">
    <property type="entry name" value="BROAD-SPECIFICITY PHOSPHATASE YOR283W-RELATED"/>
    <property type="match status" value="1"/>
</dbReference>
<dbReference type="PIRSF" id="PIRSF036922">
    <property type="entry name" value="RNaseH_PGAM"/>
    <property type="match status" value="1"/>
</dbReference>
<dbReference type="InterPro" id="IPR012337">
    <property type="entry name" value="RNaseH-like_sf"/>
</dbReference>
<dbReference type="InterPro" id="IPR029033">
    <property type="entry name" value="His_PPase_superfam"/>
</dbReference>